<comment type="caution">
    <text evidence="6">The sequence shown here is derived from an EMBL/GenBank/DDBJ whole genome shotgun (WGS) entry which is preliminary data.</text>
</comment>
<dbReference type="Pfam" id="PF13305">
    <property type="entry name" value="TetR_C_33"/>
    <property type="match status" value="1"/>
</dbReference>
<dbReference type="EMBL" id="QFFI01000010">
    <property type="protein sequence ID" value="PWG63506.1"/>
    <property type="molecule type" value="Genomic_DNA"/>
</dbReference>
<evidence type="ECO:0000256" key="2">
    <source>
        <dbReference type="ARBA" id="ARBA00023125"/>
    </source>
</evidence>
<dbReference type="InterPro" id="IPR050109">
    <property type="entry name" value="HTH-type_TetR-like_transc_reg"/>
</dbReference>
<evidence type="ECO:0000256" key="1">
    <source>
        <dbReference type="ARBA" id="ARBA00023015"/>
    </source>
</evidence>
<evidence type="ECO:0000313" key="6">
    <source>
        <dbReference type="EMBL" id="PWG63506.1"/>
    </source>
</evidence>
<dbReference type="SUPFAM" id="SSF48498">
    <property type="entry name" value="Tetracyclin repressor-like, C-terminal domain"/>
    <property type="match status" value="1"/>
</dbReference>
<dbReference type="InterPro" id="IPR009057">
    <property type="entry name" value="Homeodomain-like_sf"/>
</dbReference>
<dbReference type="PRINTS" id="PR00455">
    <property type="entry name" value="HTHTETR"/>
</dbReference>
<evidence type="ECO:0000256" key="3">
    <source>
        <dbReference type="ARBA" id="ARBA00023163"/>
    </source>
</evidence>
<sequence>MTSTKKREHYHHGALREALLAAARTLVNEHGAENFSLADACRLAGVSTAAPYRHFRDKQHVLEEVTAQGFETLTARFHQAIRRHGSGTIAAIAAMGKAYVAFAREQPAVFRLMFGQQPALKDAERVERCGHDCFGTLVEQTALYCERQGLSANVSEVAVQLWTFVHGASSLAIDGDYDEVAPGLDIERMIDDATPNLLPVKRG</sequence>
<feature type="DNA-binding region" description="H-T-H motif" evidence="4">
    <location>
        <begin position="36"/>
        <end position="55"/>
    </location>
</feature>
<organism evidence="6 7">
    <name type="scientific">Sediminicurvatus halobius</name>
    <dbReference type="NCBI Taxonomy" id="2182432"/>
    <lineage>
        <taxon>Bacteria</taxon>
        <taxon>Pseudomonadati</taxon>
        <taxon>Pseudomonadota</taxon>
        <taxon>Gammaproteobacteria</taxon>
        <taxon>Chromatiales</taxon>
        <taxon>Ectothiorhodospiraceae</taxon>
        <taxon>Sediminicurvatus</taxon>
    </lineage>
</organism>
<dbReference type="AlphaFoldDB" id="A0A2U2N2T0"/>
<dbReference type="Gene3D" id="1.10.357.10">
    <property type="entry name" value="Tetracycline Repressor, domain 2"/>
    <property type="match status" value="1"/>
</dbReference>
<dbReference type="Proteomes" id="UP000245474">
    <property type="component" value="Unassembled WGS sequence"/>
</dbReference>
<dbReference type="InterPro" id="IPR036271">
    <property type="entry name" value="Tet_transcr_reg_TetR-rel_C_sf"/>
</dbReference>
<keyword evidence="7" id="KW-1185">Reference proteome</keyword>
<dbReference type="Pfam" id="PF00440">
    <property type="entry name" value="TetR_N"/>
    <property type="match status" value="1"/>
</dbReference>
<evidence type="ECO:0000256" key="4">
    <source>
        <dbReference type="PROSITE-ProRule" id="PRU00335"/>
    </source>
</evidence>
<proteinExistence type="predicted"/>
<accession>A0A2U2N2T0</accession>
<keyword evidence="2 4" id="KW-0238">DNA-binding</keyword>
<dbReference type="RefSeq" id="WP_109678046.1">
    <property type="nucleotide sequence ID" value="NZ_CP086615.1"/>
</dbReference>
<reference evidence="6 7" key="1">
    <citation type="submission" date="2018-05" db="EMBL/GenBank/DDBJ databases">
        <title>Spiribacter halobius sp. nov., a moderately halophilic bacterium isolated from marine solar saltern.</title>
        <authorList>
            <person name="Zheng W.-S."/>
            <person name="Lu D.-C."/>
            <person name="Du Z.-J."/>
        </authorList>
    </citation>
    <scope>NUCLEOTIDE SEQUENCE [LARGE SCALE GENOMIC DNA]</scope>
    <source>
        <strain evidence="6 7">E85</strain>
    </source>
</reference>
<evidence type="ECO:0000259" key="5">
    <source>
        <dbReference type="PROSITE" id="PS50977"/>
    </source>
</evidence>
<dbReference type="PANTHER" id="PTHR30055:SF220">
    <property type="entry name" value="TETR-FAMILY REGULATORY PROTEIN"/>
    <property type="match status" value="1"/>
</dbReference>
<dbReference type="InterPro" id="IPR001647">
    <property type="entry name" value="HTH_TetR"/>
</dbReference>
<dbReference type="InterPro" id="IPR025996">
    <property type="entry name" value="MT1864/Rv1816-like_C"/>
</dbReference>
<dbReference type="PROSITE" id="PS50977">
    <property type="entry name" value="HTH_TETR_2"/>
    <property type="match status" value="1"/>
</dbReference>
<dbReference type="OrthoDB" id="9179041at2"/>
<evidence type="ECO:0000313" key="7">
    <source>
        <dbReference type="Proteomes" id="UP000245474"/>
    </source>
</evidence>
<dbReference type="GO" id="GO:0003700">
    <property type="term" value="F:DNA-binding transcription factor activity"/>
    <property type="evidence" value="ECO:0007669"/>
    <property type="project" value="TreeGrafter"/>
</dbReference>
<dbReference type="PANTHER" id="PTHR30055">
    <property type="entry name" value="HTH-TYPE TRANSCRIPTIONAL REGULATOR RUTR"/>
    <property type="match status" value="1"/>
</dbReference>
<keyword evidence="3" id="KW-0804">Transcription</keyword>
<dbReference type="GO" id="GO:0000976">
    <property type="term" value="F:transcription cis-regulatory region binding"/>
    <property type="evidence" value="ECO:0007669"/>
    <property type="project" value="TreeGrafter"/>
</dbReference>
<name>A0A2U2N2T0_9GAMM</name>
<dbReference type="SUPFAM" id="SSF46689">
    <property type="entry name" value="Homeodomain-like"/>
    <property type="match status" value="1"/>
</dbReference>
<gene>
    <name evidence="6" type="ORF">DEM34_08040</name>
</gene>
<protein>
    <submittedName>
        <fullName evidence="6">TetR/AcrR family transcriptional regulator</fullName>
    </submittedName>
</protein>
<feature type="domain" description="HTH tetR-type" evidence="5">
    <location>
        <begin position="13"/>
        <end position="73"/>
    </location>
</feature>
<keyword evidence="1" id="KW-0805">Transcription regulation</keyword>